<evidence type="ECO:0000256" key="3">
    <source>
        <dbReference type="ARBA" id="ARBA00022692"/>
    </source>
</evidence>
<keyword evidence="4 7" id="KW-1133">Transmembrane helix</keyword>
<dbReference type="KEGG" id="dci:103518181"/>
<protein>
    <submittedName>
        <fullName evidence="9">Aquaporin-4-like</fullName>
    </submittedName>
</protein>
<keyword evidence="5 7" id="KW-0472">Membrane</keyword>
<evidence type="ECO:0000256" key="5">
    <source>
        <dbReference type="ARBA" id="ARBA00023136"/>
    </source>
</evidence>
<evidence type="ECO:0000256" key="4">
    <source>
        <dbReference type="ARBA" id="ARBA00022989"/>
    </source>
</evidence>
<dbReference type="GeneID" id="103518181"/>
<evidence type="ECO:0000256" key="2">
    <source>
        <dbReference type="ARBA" id="ARBA00006175"/>
    </source>
</evidence>
<sequence length="167" mass="18681">MLLCETFHYSHFQIFGHISGSHINPALSLVGVVMGKISLQIFVVYTIAQCIGATLGYSIARIFVVYTIAQCIGATLGYSIARMWFHFIIFPFQAQFAGCSINPARSFGPALVTGHWENHWVYWVAPLSGAFVGSFIYRVLFYDNPDKHNTVTYDTNESVKLQTVDEA</sequence>
<evidence type="ECO:0000256" key="7">
    <source>
        <dbReference type="SAM" id="Phobius"/>
    </source>
</evidence>
<dbReference type="InterPro" id="IPR034294">
    <property type="entry name" value="Aquaporin_transptr"/>
</dbReference>
<dbReference type="Proteomes" id="UP000079169">
    <property type="component" value="Unplaced"/>
</dbReference>
<evidence type="ECO:0000313" key="8">
    <source>
        <dbReference type="Proteomes" id="UP000079169"/>
    </source>
</evidence>
<evidence type="ECO:0000313" key="9">
    <source>
        <dbReference type="RefSeq" id="XP_017303216.2"/>
    </source>
</evidence>
<gene>
    <name evidence="9" type="primary">LOC103518181</name>
</gene>
<dbReference type="PANTHER" id="PTHR19139">
    <property type="entry name" value="AQUAPORIN TRANSPORTER"/>
    <property type="match status" value="1"/>
</dbReference>
<keyword evidence="3 6" id="KW-0812">Transmembrane</keyword>
<dbReference type="Pfam" id="PF00230">
    <property type="entry name" value="MIP"/>
    <property type="match status" value="2"/>
</dbReference>
<dbReference type="GO" id="GO:0015250">
    <property type="term" value="F:water channel activity"/>
    <property type="evidence" value="ECO:0007669"/>
    <property type="project" value="TreeGrafter"/>
</dbReference>
<proteinExistence type="inferred from homology"/>
<evidence type="ECO:0000256" key="6">
    <source>
        <dbReference type="RuleBase" id="RU000477"/>
    </source>
</evidence>
<comment type="similarity">
    <text evidence="2 6">Belongs to the MIP/aquaporin (TC 1.A.8) family.</text>
</comment>
<dbReference type="STRING" id="121845.A0A1S4EM19"/>
<keyword evidence="8" id="KW-1185">Reference proteome</keyword>
<dbReference type="PaxDb" id="121845-A0A1S4EM19"/>
<organism evidence="8 9">
    <name type="scientific">Diaphorina citri</name>
    <name type="common">Asian citrus psyllid</name>
    <dbReference type="NCBI Taxonomy" id="121845"/>
    <lineage>
        <taxon>Eukaryota</taxon>
        <taxon>Metazoa</taxon>
        <taxon>Ecdysozoa</taxon>
        <taxon>Arthropoda</taxon>
        <taxon>Hexapoda</taxon>
        <taxon>Insecta</taxon>
        <taxon>Pterygota</taxon>
        <taxon>Neoptera</taxon>
        <taxon>Paraneoptera</taxon>
        <taxon>Hemiptera</taxon>
        <taxon>Sternorrhyncha</taxon>
        <taxon>Psylloidea</taxon>
        <taxon>Psyllidae</taxon>
        <taxon>Diaphorininae</taxon>
        <taxon>Diaphorina</taxon>
    </lineage>
</organism>
<dbReference type="PANTHER" id="PTHR19139:SF199">
    <property type="entry name" value="MIP17260P"/>
    <property type="match status" value="1"/>
</dbReference>
<comment type="subcellular location">
    <subcellularLocation>
        <location evidence="1">Membrane</location>
        <topology evidence="1">Multi-pass membrane protein</topology>
    </subcellularLocation>
</comment>
<evidence type="ECO:0000256" key="1">
    <source>
        <dbReference type="ARBA" id="ARBA00004141"/>
    </source>
</evidence>
<feature type="transmembrane region" description="Helical" evidence="7">
    <location>
        <begin position="59"/>
        <end position="81"/>
    </location>
</feature>
<dbReference type="InterPro" id="IPR000425">
    <property type="entry name" value="MIP"/>
</dbReference>
<dbReference type="PRINTS" id="PR00783">
    <property type="entry name" value="MINTRINSICP"/>
</dbReference>
<dbReference type="SUPFAM" id="SSF81338">
    <property type="entry name" value="Aquaporin-like"/>
    <property type="match status" value="1"/>
</dbReference>
<dbReference type="AlphaFoldDB" id="A0A1S4EM19"/>
<dbReference type="RefSeq" id="XP_017303216.2">
    <property type="nucleotide sequence ID" value="XM_017447727.2"/>
</dbReference>
<keyword evidence="6" id="KW-0813">Transport</keyword>
<name>A0A1S4EM19_DIACI</name>
<dbReference type="InterPro" id="IPR023271">
    <property type="entry name" value="Aquaporin-like"/>
</dbReference>
<feature type="transmembrane region" description="Helical" evidence="7">
    <location>
        <begin position="120"/>
        <end position="140"/>
    </location>
</feature>
<reference evidence="9" key="1">
    <citation type="submission" date="2025-08" db="UniProtKB">
        <authorList>
            <consortium name="RefSeq"/>
        </authorList>
    </citation>
    <scope>IDENTIFICATION</scope>
</reference>
<dbReference type="Gene3D" id="1.20.1080.10">
    <property type="entry name" value="Glycerol uptake facilitator protein"/>
    <property type="match status" value="2"/>
</dbReference>
<dbReference type="GO" id="GO:0005886">
    <property type="term" value="C:plasma membrane"/>
    <property type="evidence" value="ECO:0007669"/>
    <property type="project" value="TreeGrafter"/>
</dbReference>
<accession>A0A1S4EM19</accession>